<comment type="caution">
    <text evidence="2">The sequence shown here is derived from an EMBL/GenBank/DDBJ whole genome shotgun (WGS) entry which is preliminary data.</text>
</comment>
<accession>A0A8S1AWE0</accession>
<evidence type="ECO:0000256" key="1">
    <source>
        <dbReference type="SAM" id="MobiDB-lite"/>
    </source>
</evidence>
<reference evidence="2 3" key="1">
    <citation type="submission" date="2020-04" db="EMBL/GenBank/DDBJ databases">
        <authorList>
            <person name="Wallbank WR R."/>
            <person name="Pardo Diaz C."/>
            <person name="Kozak K."/>
            <person name="Martin S."/>
            <person name="Jiggins C."/>
            <person name="Moest M."/>
            <person name="Warren A I."/>
            <person name="Byers J.R.P. K."/>
            <person name="Montejo-Kovacevich G."/>
            <person name="Yen C E."/>
        </authorList>
    </citation>
    <scope>NUCLEOTIDE SEQUENCE [LARGE SCALE GENOMIC DNA]</scope>
</reference>
<feature type="compositionally biased region" description="Polar residues" evidence="1">
    <location>
        <begin position="64"/>
        <end position="92"/>
    </location>
</feature>
<sequence>MKKKFDSLKSGAGEEDAFKPIWQFYDAMEVFSKDVYECKSICNSEEHTQGGEESLRTDELDVGRSNSTTEVQNSDAGNSALQYPSQNSNPATASKVVQKRRSQNPPELQEANKHMNIAFSTLNSVLQSKKHQEDKENDDAGLFCKLLAKQLRDFPKEERDELMYEIHGLIINKRHRSSGRTLQPAISSPITVAVYTTTVAVAVHWHTVPITRMIRCQETSLRAHTSFNSVLCTLIHLRK</sequence>
<dbReference type="Proteomes" id="UP000494106">
    <property type="component" value="Unassembled WGS sequence"/>
</dbReference>
<dbReference type="AlphaFoldDB" id="A0A8S1AWE0"/>
<gene>
    <name evidence="2" type="ORF">APLA_LOCUS12097</name>
</gene>
<evidence type="ECO:0008006" key="4">
    <source>
        <dbReference type="Google" id="ProtNLM"/>
    </source>
</evidence>
<dbReference type="OrthoDB" id="8121269at2759"/>
<protein>
    <recommendedName>
        <fullName evidence="4">BESS domain-containing protein</fullName>
    </recommendedName>
</protein>
<evidence type="ECO:0000313" key="2">
    <source>
        <dbReference type="EMBL" id="CAB3249525.1"/>
    </source>
</evidence>
<proteinExistence type="predicted"/>
<dbReference type="EMBL" id="CADEBC010000540">
    <property type="protein sequence ID" value="CAB3249525.1"/>
    <property type="molecule type" value="Genomic_DNA"/>
</dbReference>
<organism evidence="2 3">
    <name type="scientific">Arctia plantaginis</name>
    <name type="common">Wood tiger moth</name>
    <name type="synonym">Phalaena plantaginis</name>
    <dbReference type="NCBI Taxonomy" id="874455"/>
    <lineage>
        <taxon>Eukaryota</taxon>
        <taxon>Metazoa</taxon>
        <taxon>Ecdysozoa</taxon>
        <taxon>Arthropoda</taxon>
        <taxon>Hexapoda</taxon>
        <taxon>Insecta</taxon>
        <taxon>Pterygota</taxon>
        <taxon>Neoptera</taxon>
        <taxon>Endopterygota</taxon>
        <taxon>Lepidoptera</taxon>
        <taxon>Glossata</taxon>
        <taxon>Ditrysia</taxon>
        <taxon>Noctuoidea</taxon>
        <taxon>Erebidae</taxon>
        <taxon>Arctiinae</taxon>
        <taxon>Arctia</taxon>
    </lineage>
</organism>
<keyword evidence="3" id="KW-1185">Reference proteome</keyword>
<evidence type="ECO:0000313" key="3">
    <source>
        <dbReference type="Proteomes" id="UP000494106"/>
    </source>
</evidence>
<feature type="region of interest" description="Disordered" evidence="1">
    <location>
        <begin position="46"/>
        <end position="108"/>
    </location>
</feature>
<feature type="compositionally biased region" description="Basic and acidic residues" evidence="1">
    <location>
        <begin position="46"/>
        <end position="62"/>
    </location>
</feature>
<name>A0A8S1AWE0_ARCPL</name>